<dbReference type="Pfam" id="PF00501">
    <property type="entry name" value="AMP-binding"/>
    <property type="match status" value="1"/>
</dbReference>
<dbReference type="SUPFAM" id="SSF56801">
    <property type="entry name" value="Acetyl-CoA synthetase-like"/>
    <property type="match status" value="1"/>
</dbReference>
<sequence>MPTAAAPSPIDARFREAAAQFPQKTALLIDDRRFNYAELARDVDALSRGLAAAGLAAGEHVGLVLPNCAPFVVTLLAAARLGLVLVPQSPGLSAEAIDSTFDAADVRHLIAWHGLAGQLDGRRRAGVKIVVGAAADGWTSYDALLDEPAREVAVAPLLPAEHPYLLILTSGSTGQPKPIVLSQATKVLRAEAAGQLYGVTAGDVTLAATPLYHSLAQRLVLMPLLTGGTSVVLGHFTPTAWIEAVHRHGVTFSIAVSSQLKAILAQGDRLADRLRSLRCLVSSSALLDDETKARLIDQLDCDFHECYGASEIAIATNLSPAAAREKLGSVGRAIPGVVVAILGEDGQLAPTGCAGEIVCHTPMRYSGYYRQPETTAAAQWHGHFRTGDLGRMDADGFLYFLGRIKDIIITGGVNVYPKDIEDVVMRHPAVEECAAIPLADDGLGEVVGVVVAFKDGEQPPALRDLQRLCMQHLGDYQQPRRFITLPALPKNAMGKLDKLTLRNTYSPRRQAG</sequence>
<dbReference type="InterPro" id="IPR025110">
    <property type="entry name" value="AMP-bd_C"/>
</dbReference>
<dbReference type="Proteomes" id="UP000663444">
    <property type="component" value="Chromosome"/>
</dbReference>
<protein>
    <submittedName>
        <fullName evidence="3">Acyl--CoA ligase</fullName>
    </submittedName>
</protein>
<evidence type="ECO:0000259" key="1">
    <source>
        <dbReference type="Pfam" id="PF00501"/>
    </source>
</evidence>
<dbReference type="Gene3D" id="3.40.50.12780">
    <property type="entry name" value="N-terminal domain of ligase-like"/>
    <property type="match status" value="1"/>
</dbReference>
<dbReference type="PANTHER" id="PTHR43767:SF1">
    <property type="entry name" value="NONRIBOSOMAL PEPTIDE SYNTHASE PES1 (EUROFUNG)-RELATED"/>
    <property type="match status" value="1"/>
</dbReference>
<dbReference type="PROSITE" id="PS00455">
    <property type="entry name" value="AMP_BINDING"/>
    <property type="match status" value="1"/>
</dbReference>
<dbReference type="InterPro" id="IPR020845">
    <property type="entry name" value="AMP-binding_CS"/>
</dbReference>
<gene>
    <name evidence="3" type="ORF">IWH25_09275</name>
</gene>
<dbReference type="InterPro" id="IPR000873">
    <property type="entry name" value="AMP-dep_synth/lig_dom"/>
</dbReference>
<accession>A0A974Y5L5</accession>
<keyword evidence="4" id="KW-1185">Reference proteome</keyword>
<dbReference type="Pfam" id="PF13193">
    <property type="entry name" value="AMP-binding_C"/>
    <property type="match status" value="1"/>
</dbReference>
<proteinExistence type="predicted"/>
<evidence type="ECO:0000259" key="2">
    <source>
        <dbReference type="Pfam" id="PF13193"/>
    </source>
</evidence>
<dbReference type="InterPro" id="IPR050237">
    <property type="entry name" value="ATP-dep_AMP-bd_enzyme"/>
</dbReference>
<dbReference type="AlphaFoldDB" id="A0A974Y5L5"/>
<dbReference type="InterPro" id="IPR042099">
    <property type="entry name" value="ANL_N_sf"/>
</dbReference>
<dbReference type="InterPro" id="IPR045851">
    <property type="entry name" value="AMP-bd_C_sf"/>
</dbReference>
<dbReference type="PANTHER" id="PTHR43767">
    <property type="entry name" value="LONG-CHAIN-FATTY-ACID--COA LIGASE"/>
    <property type="match status" value="1"/>
</dbReference>
<dbReference type="KEGG" id="ares:IWH25_09275"/>
<keyword evidence="3" id="KW-0436">Ligase</keyword>
<evidence type="ECO:0000313" key="3">
    <source>
        <dbReference type="EMBL" id="QRJ65493.1"/>
    </source>
</evidence>
<dbReference type="RefSeq" id="WP_203389024.1">
    <property type="nucleotide sequence ID" value="NZ_CP064781.1"/>
</dbReference>
<name>A0A974Y5L5_9RHOO</name>
<dbReference type="GO" id="GO:0016878">
    <property type="term" value="F:acid-thiol ligase activity"/>
    <property type="evidence" value="ECO:0007669"/>
    <property type="project" value="UniProtKB-ARBA"/>
</dbReference>
<feature type="domain" description="AMP-dependent synthetase/ligase" evidence="1">
    <location>
        <begin position="14"/>
        <end position="369"/>
    </location>
</feature>
<reference evidence="3" key="1">
    <citation type="submission" date="2020-11" db="EMBL/GenBank/DDBJ databases">
        <title>Azospira restricta DSM 18626 genome sequence.</title>
        <authorList>
            <person name="Moe W.M."/>
        </authorList>
    </citation>
    <scope>NUCLEOTIDE SEQUENCE</scope>
    <source>
        <strain evidence="3">DSM 18626</strain>
    </source>
</reference>
<dbReference type="Gene3D" id="3.30.300.30">
    <property type="match status" value="1"/>
</dbReference>
<evidence type="ECO:0000313" key="4">
    <source>
        <dbReference type="Proteomes" id="UP000663444"/>
    </source>
</evidence>
<dbReference type="EMBL" id="CP064781">
    <property type="protein sequence ID" value="QRJ65493.1"/>
    <property type="molecule type" value="Genomic_DNA"/>
</dbReference>
<organism evidence="3 4">
    <name type="scientific">Azospira restricta</name>
    <dbReference type="NCBI Taxonomy" id="404405"/>
    <lineage>
        <taxon>Bacteria</taxon>
        <taxon>Pseudomonadati</taxon>
        <taxon>Pseudomonadota</taxon>
        <taxon>Betaproteobacteria</taxon>
        <taxon>Rhodocyclales</taxon>
        <taxon>Rhodocyclaceae</taxon>
        <taxon>Azospira</taxon>
    </lineage>
</organism>
<feature type="domain" description="AMP-binding enzyme C-terminal" evidence="2">
    <location>
        <begin position="420"/>
        <end position="495"/>
    </location>
</feature>